<evidence type="ECO:0000313" key="6">
    <source>
        <dbReference type="Proteomes" id="UP000321301"/>
    </source>
</evidence>
<protein>
    <recommendedName>
        <fullName evidence="4">HTH araC/xylS-type domain-containing protein</fullName>
    </recommendedName>
</protein>
<dbReference type="GO" id="GO:0043565">
    <property type="term" value="F:sequence-specific DNA binding"/>
    <property type="evidence" value="ECO:0007669"/>
    <property type="project" value="InterPro"/>
</dbReference>
<sequence length="350" mass="39821">MFNPISNVMNTISLSSTAIKNMFDQLQQNFSGNLSVKVKEHILDIDNEFGRGRIRGITFKSGISLLEFDVKFSQDFTLRAGTAENPPICFAYCLRGKVTHSFGNQSNKKVLENFQTGILTNKAFEENVLHFTKGEHIKISLIVVKTTSNQNILRKHNLNYRIQKSFLRGEESKNSIYIGSYNLKIADKIQQLEAIQQRGIVRSLMIEGLVHLILAYEIQQHTDDVKNKEMNKGNLTHRELGAVREVSKTIQNFPESQHSISELSHQSGLSPGKLQEGFKLMHGTTVSDYIRALRVEKAEELIKTSDLNISQVVYSVGFTSRSYFSKIFKQKYNCSPKEYKEKQQLMSLSA</sequence>
<dbReference type="SUPFAM" id="SSF46689">
    <property type="entry name" value="Homeodomain-like"/>
    <property type="match status" value="1"/>
</dbReference>
<keyword evidence="1" id="KW-0805">Transcription regulation</keyword>
<proteinExistence type="predicted"/>
<evidence type="ECO:0000259" key="4">
    <source>
        <dbReference type="PROSITE" id="PS01124"/>
    </source>
</evidence>
<keyword evidence="6" id="KW-1185">Reference proteome</keyword>
<dbReference type="PROSITE" id="PS01124">
    <property type="entry name" value="HTH_ARAC_FAMILY_2"/>
    <property type="match status" value="1"/>
</dbReference>
<dbReference type="EMBL" id="BJYV01000003">
    <property type="protein sequence ID" value="GEO20509.1"/>
    <property type="molecule type" value="Genomic_DNA"/>
</dbReference>
<dbReference type="Pfam" id="PF12833">
    <property type="entry name" value="HTH_18"/>
    <property type="match status" value="1"/>
</dbReference>
<dbReference type="Proteomes" id="UP000321301">
    <property type="component" value="Unassembled WGS sequence"/>
</dbReference>
<organism evidence="5 6">
    <name type="scientific">Cyclobacterium qasimii</name>
    <dbReference type="NCBI Taxonomy" id="1350429"/>
    <lineage>
        <taxon>Bacteria</taxon>
        <taxon>Pseudomonadati</taxon>
        <taxon>Bacteroidota</taxon>
        <taxon>Cytophagia</taxon>
        <taxon>Cytophagales</taxon>
        <taxon>Cyclobacteriaceae</taxon>
        <taxon>Cyclobacterium</taxon>
    </lineage>
</organism>
<dbReference type="PRINTS" id="PR00032">
    <property type="entry name" value="HTHARAC"/>
</dbReference>
<evidence type="ECO:0000313" key="5">
    <source>
        <dbReference type="EMBL" id="GEO20509.1"/>
    </source>
</evidence>
<reference evidence="5 6" key="1">
    <citation type="submission" date="2019-07" db="EMBL/GenBank/DDBJ databases">
        <title>Whole genome shotgun sequence of Cyclobacterium qasimii NBRC 106168.</title>
        <authorList>
            <person name="Hosoyama A."/>
            <person name="Uohara A."/>
            <person name="Ohji S."/>
            <person name="Ichikawa N."/>
        </authorList>
    </citation>
    <scope>NUCLEOTIDE SEQUENCE [LARGE SCALE GENOMIC DNA]</scope>
    <source>
        <strain evidence="5 6">NBRC 106168</strain>
    </source>
</reference>
<evidence type="ECO:0000256" key="2">
    <source>
        <dbReference type="ARBA" id="ARBA00023125"/>
    </source>
</evidence>
<dbReference type="PANTHER" id="PTHR47893">
    <property type="entry name" value="REGULATORY PROTEIN PCHR"/>
    <property type="match status" value="1"/>
</dbReference>
<evidence type="ECO:0000256" key="3">
    <source>
        <dbReference type="ARBA" id="ARBA00023163"/>
    </source>
</evidence>
<keyword evidence="3" id="KW-0804">Transcription</keyword>
<feature type="domain" description="HTH araC/xylS-type" evidence="4">
    <location>
        <begin position="244"/>
        <end position="342"/>
    </location>
</feature>
<dbReference type="InterPro" id="IPR020449">
    <property type="entry name" value="Tscrpt_reg_AraC-type_HTH"/>
</dbReference>
<dbReference type="SMART" id="SM00342">
    <property type="entry name" value="HTH_ARAC"/>
    <property type="match status" value="1"/>
</dbReference>
<gene>
    <name evidence="5" type="ORF">CQA01_10430</name>
</gene>
<accession>A0A512C8H7</accession>
<name>A0A512C8H7_9BACT</name>
<dbReference type="AlphaFoldDB" id="A0A512C8H7"/>
<dbReference type="InterPro" id="IPR053142">
    <property type="entry name" value="PchR_regulatory_protein"/>
</dbReference>
<dbReference type="PANTHER" id="PTHR47893:SF1">
    <property type="entry name" value="REGULATORY PROTEIN PCHR"/>
    <property type="match status" value="1"/>
</dbReference>
<dbReference type="GO" id="GO:0003700">
    <property type="term" value="F:DNA-binding transcription factor activity"/>
    <property type="evidence" value="ECO:0007669"/>
    <property type="project" value="InterPro"/>
</dbReference>
<keyword evidence="2" id="KW-0238">DNA-binding</keyword>
<dbReference type="Gene3D" id="1.10.10.60">
    <property type="entry name" value="Homeodomain-like"/>
    <property type="match status" value="2"/>
</dbReference>
<evidence type="ECO:0000256" key="1">
    <source>
        <dbReference type="ARBA" id="ARBA00023015"/>
    </source>
</evidence>
<dbReference type="InterPro" id="IPR009057">
    <property type="entry name" value="Homeodomain-like_sf"/>
</dbReference>
<dbReference type="InterPro" id="IPR018060">
    <property type="entry name" value="HTH_AraC"/>
</dbReference>
<comment type="caution">
    <text evidence="5">The sequence shown here is derived from an EMBL/GenBank/DDBJ whole genome shotgun (WGS) entry which is preliminary data.</text>
</comment>